<evidence type="ECO:0000313" key="7">
    <source>
        <dbReference type="Proteomes" id="UP001152797"/>
    </source>
</evidence>
<dbReference type="GO" id="GO:0046872">
    <property type="term" value="F:metal ion binding"/>
    <property type="evidence" value="ECO:0007669"/>
    <property type="project" value="UniProtKB-KW"/>
</dbReference>
<reference evidence="6 7" key="2">
    <citation type="submission" date="2024-05" db="EMBL/GenBank/DDBJ databases">
        <authorList>
            <person name="Chen Y."/>
            <person name="Shah S."/>
            <person name="Dougan E. K."/>
            <person name="Thang M."/>
            <person name="Chan C."/>
        </authorList>
    </citation>
    <scope>NUCLEOTIDE SEQUENCE [LARGE SCALE GENOMIC DNA]</scope>
</reference>
<dbReference type="EMBL" id="CAMXCT010000079">
    <property type="protein sequence ID" value="CAI3973476.1"/>
    <property type="molecule type" value="Genomic_DNA"/>
</dbReference>
<comment type="caution">
    <text evidence="5">The sequence shown here is derived from an EMBL/GenBank/DDBJ whole genome shotgun (WGS) entry which is preliminary data.</text>
</comment>
<dbReference type="Gene3D" id="1.10.1280.10">
    <property type="entry name" value="Di-copper center containing domain from catechol oxidase"/>
    <property type="match status" value="1"/>
</dbReference>
<dbReference type="AlphaFoldDB" id="A0A9P1FEV3"/>
<gene>
    <name evidence="5" type="ORF">C1SCF055_LOCUS1981</name>
</gene>
<name>A0A9P1FEV3_9DINO</name>
<dbReference type="InterPro" id="IPR002227">
    <property type="entry name" value="Tyrosinase_Cu-bd"/>
</dbReference>
<dbReference type="GO" id="GO:0016491">
    <property type="term" value="F:oxidoreductase activity"/>
    <property type="evidence" value="ECO:0007669"/>
    <property type="project" value="InterPro"/>
</dbReference>
<keyword evidence="3" id="KW-0472">Membrane</keyword>
<dbReference type="Proteomes" id="UP001152797">
    <property type="component" value="Unassembled WGS sequence"/>
</dbReference>
<dbReference type="PANTHER" id="PTHR11474">
    <property type="entry name" value="TYROSINASE FAMILY MEMBER"/>
    <property type="match status" value="1"/>
</dbReference>
<dbReference type="OrthoDB" id="6132182at2759"/>
<dbReference type="Pfam" id="PF00264">
    <property type="entry name" value="Tyrosinase"/>
    <property type="match status" value="1"/>
</dbReference>
<keyword evidence="1" id="KW-0479">Metal-binding</keyword>
<accession>A0A9P1FEV3</accession>
<proteinExistence type="predicted"/>
<keyword evidence="3" id="KW-0812">Transmembrane</keyword>
<dbReference type="EMBL" id="CAMXCT030000079">
    <property type="protein sequence ID" value="CAL4760788.1"/>
    <property type="molecule type" value="Genomic_DNA"/>
</dbReference>
<dbReference type="EMBL" id="CAMXCT020000079">
    <property type="protein sequence ID" value="CAL1126851.1"/>
    <property type="molecule type" value="Genomic_DNA"/>
</dbReference>
<sequence length="689" mass="77578">MAGGHVRVPTDEEECHHEELPAFNEKSRCRKRGACGVVLGLFFFPVLIILILLGTSRPEGAALKAFIMKISSDRLRSYLAQRQPPRAAATGLCTNGKFKNDPRIRREWRELGNDELKAVQEAFWRLRGFKRVASGGNKAGFAPDSEWNTTLKGQAKCAELNEGIPAAAQNPYCGYFTNYDEIVALHACSVKDPRCDQGHTGPHFMNFHRMVILKMELALMAADTNRPIKVKAIPYWDQSLDSEDPVGRYRNDPNKFIYSDNFFGDFWTKESDQYAVVNGLFAEWPVSVWTEERFGPNSELANRTGSMCIRSGFFPGTVATKDDCGDDYTPTRWFRDHVECSQYVARQPNDPNGPQAYFRLGGHYGIVYSKEEFEACSTYPENVRTWMQWNTCQDPGLFFCDVPRDTLLLGPVRAQLREAVVPAMKAKIKEAIKDLEEALEGGTSPPLPDEDDASQTPEQRLVLANAMAAFLWHLSTNLEADADSQALLESVSQVCDDPMVYGYFTKLNSQRSCPRMQHGQAHFKAGWDFLDVTTSANDCGSFTQHADEDRSNMRFMLLSLLKNPSLEDNYWRYPQTQFDVLSNGKAPYGLSGPFTTAGLLTCNSDFETFPFYRWLAGAWTPGTLLRDVVNSGFPFVDLFNSSCSADEDCSGRSNGGYTNQEIMYYTHPSRTPYTYDSLAQYFDPDCVPL</sequence>
<keyword evidence="7" id="KW-1185">Reference proteome</keyword>
<evidence type="ECO:0000313" key="6">
    <source>
        <dbReference type="EMBL" id="CAL4760788.1"/>
    </source>
</evidence>
<protein>
    <submittedName>
        <fullName evidence="6">Tyrosinase copper-binding domain-containing protein</fullName>
    </submittedName>
</protein>
<evidence type="ECO:0000259" key="4">
    <source>
        <dbReference type="Pfam" id="PF00264"/>
    </source>
</evidence>
<dbReference type="SUPFAM" id="SSF48056">
    <property type="entry name" value="Di-copper centre-containing domain"/>
    <property type="match status" value="1"/>
</dbReference>
<reference evidence="5" key="1">
    <citation type="submission" date="2022-10" db="EMBL/GenBank/DDBJ databases">
        <authorList>
            <person name="Chen Y."/>
            <person name="Dougan E. K."/>
            <person name="Chan C."/>
            <person name="Rhodes N."/>
            <person name="Thang M."/>
        </authorList>
    </citation>
    <scope>NUCLEOTIDE SEQUENCE</scope>
</reference>
<feature type="transmembrane region" description="Helical" evidence="3">
    <location>
        <begin position="34"/>
        <end position="54"/>
    </location>
</feature>
<feature type="domain" description="Tyrosinase copper-binding" evidence="4">
    <location>
        <begin position="178"/>
        <end position="296"/>
    </location>
</feature>
<dbReference type="InterPro" id="IPR008922">
    <property type="entry name" value="Di-copper_centre_dom_sf"/>
</dbReference>
<keyword evidence="3" id="KW-1133">Transmembrane helix</keyword>
<evidence type="ECO:0000256" key="3">
    <source>
        <dbReference type="SAM" id="Phobius"/>
    </source>
</evidence>
<evidence type="ECO:0000256" key="1">
    <source>
        <dbReference type="ARBA" id="ARBA00022723"/>
    </source>
</evidence>
<evidence type="ECO:0000313" key="5">
    <source>
        <dbReference type="EMBL" id="CAI3973476.1"/>
    </source>
</evidence>
<evidence type="ECO:0000256" key="2">
    <source>
        <dbReference type="ARBA" id="ARBA00023008"/>
    </source>
</evidence>
<dbReference type="PANTHER" id="PTHR11474:SF126">
    <property type="entry name" value="TYROSINASE-LIKE PROTEIN TYR-1-RELATED"/>
    <property type="match status" value="1"/>
</dbReference>
<keyword evidence="2" id="KW-0186">Copper</keyword>
<organism evidence="5">
    <name type="scientific">Cladocopium goreaui</name>
    <dbReference type="NCBI Taxonomy" id="2562237"/>
    <lineage>
        <taxon>Eukaryota</taxon>
        <taxon>Sar</taxon>
        <taxon>Alveolata</taxon>
        <taxon>Dinophyceae</taxon>
        <taxon>Suessiales</taxon>
        <taxon>Symbiodiniaceae</taxon>
        <taxon>Cladocopium</taxon>
    </lineage>
</organism>
<dbReference type="InterPro" id="IPR050316">
    <property type="entry name" value="Tyrosinase/Hemocyanin"/>
</dbReference>